<name>A0A2T9YZX8_9FUNG</name>
<dbReference type="EMBL" id="MBFR01000006">
    <property type="protein sequence ID" value="PVU97846.1"/>
    <property type="molecule type" value="Genomic_DNA"/>
</dbReference>
<dbReference type="AlphaFoldDB" id="A0A2T9YZX8"/>
<evidence type="ECO:0000313" key="1">
    <source>
        <dbReference type="EMBL" id="PVU97846.1"/>
    </source>
</evidence>
<dbReference type="PANTHER" id="PTHR17985">
    <property type="entry name" value="SER/THR-RICH PROTEIN T10 IN DGCR REGION"/>
    <property type="match status" value="1"/>
</dbReference>
<dbReference type="PANTHER" id="PTHR17985:SF8">
    <property type="entry name" value="TRANSPORT AND GOLGI ORGANIZATION PROTEIN 2 HOMOLOG"/>
    <property type="match status" value="1"/>
</dbReference>
<accession>A0A2T9YZX8</accession>
<organism evidence="1 2">
    <name type="scientific">Smittium simulii</name>
    <dbReference type="NCBI Taxonomy" id="133385"/>
    <lineage>
        <taxon>Eukaryota</taxon>
        <taxon>Fungi</taxon>
        <taxon>Fungi incertae sedis</taxon>
        <taxon>Zoopagomycota</taxon>
        <taxon>Kickxellomycotina</taxon>
        <taxon>Harpellomycetes</taxon>
        <taxon>Harpellales</taxon>
        <taxon>Legeriomycetaceae</taxon>
        <taxon>Smittium</taxon>
    </lineage>
</organism>
<reference evidence="1 2" key="1">
    <citation type="journal article" date="2018" name="MBio">
        <title>Comparative Genomics Reveals the Core Gene Toolbox for the Fungus-Insect Symbiosis.</title>
        <authorList>
            <person name="Wang Y."/>
            <person name="Stata M."/>
            <person name="Wang W."/>
            <person name="Stajich J.E."/>
            <person name="White M.M."/>
            <person name="Moncalvo J.M."/>
        </authorList>
    </citation>
    <scope>NUCLEOTIDE SEQUENCE [LARGE SCALE GENOMIC DNA]</scope>
    <source>
        <strain evidence="1 2">SWE-8-4</strain>
    </source>
</reference>
<dbReference type="Pfam" id="PF05742">
    <property type="entry name" value="TANGO2"/>
    <property type="match status" value="1"/>
</dbReference>
<dbReference type="InterPro" id="IPR008551">
    <property type="entry name" value="TANGO2"/>
</dbReference>
<proteinExistence type="predicted"/>
<protein>
    <submittedName>
        <fullName evidence="1">Uncharacterized protein</fullName>
    </submittedName>
</protein>
<dbReference type="STRING" id="133385.A0A2T9YZX8"/>
<dbReference type="Proteomes" id="UP000245383">
    <property type="component" value="Unassembled WGS sequence"/>
</dbReference>
<gene>
    <name evidence="1" type="ORF">BB561_000288</name>
</gene>
<sequence length="309" mass="35456">MCIVFWTFQRQPSANCAYKFIFAGNRDEFFDRPTQLTSAWKKDGVKILSPMDLQPDENSRGTWVGVNQLGKVSFLTNFFEPNFKTLGKKSRGLLVIDYLLNPTSSFQALNESDIHCLPKSQKQINSVDCKHQNSTLNPGILQEYDGFNLVQLDLKTMKGHYITNRNEQGSYTELCESVLYGLSNSTLNCWPKVLRGKEEIQKILDKHPSDNDELANSLFQVLELQASFKDELPKLDELYNSIFIPMHPMQSAKTKSEGYYGTRSSCVMLVDKNNVLHCYEKFHSPSYQNILPKFQASESIKKFEMQLDI</sequence>
<keyword evidence="2" id="KW-1185">Reference proteome</keyword>
<comment type="caution">
    <text evidence="1">The sequence shown here is derived from an EMBL/GenBank/DDBJ whole genome shotgun (WGS) entry which is preliminary data.</text>
</comment>
<dbReference type="OrthoDB" id="191601at2759"/>
<evidence type="ECO:0000313" key="2">
    <source>
        <dbReference type="Proteomes" id="UP000245383"/>
    </source>
</evidence>